<evidence type="ECO:0000259" key="2">
    <source>
        <dbReference type="Pfam" id="PF12113"/>
    </source>
</evidence>
<accession>A0AAX3B9X3</accession>
<dbReference type="InterPro" id="IPR021970">
    <property type="entry name" value="SVM_signal"/>
</dbReference>
<feature type="domain" description="Sequence-variable mosaic (SVM) signal sequence" evidence="2">
    <location>
        <begin position="4"/>
        <end position="32"/>
    </location>
</feature>
<dbReference type="KEGG" id="pphy:H7686_0001285"/>
<proteinExistence type="predicted"/>
<reference evidence="3 4" key="1">
    <citation type="submission" date="2022-05" db="EMBL/GenBank/DDBJ databases">
        <title>'Parthenium hysterophorus' phyllody phytoplasma strain PR34.</title>
        <authorList>
            <person name="Kirdat K."/>
            <person name="Tiwarekar B."/>
            <person name="Yadav A."/>
        </authorList>
    </citation>
    <scope>NUCLEOTIDE SEQUENCE [LARGE SCALE GENOMIC DNA]</scope>
    <source>
        <strain evidence="3 4">PR34</strain>
    </source>
</reference>
<dbReference type="EMBL" id="CP097206">
    <property type="protein sequence ID" value="UQV27436.1"/>
    <property type="molecule type" value="Genomic_DNA"/>
</dbReference>
<sequence length="124" mass="14767">MILVKNKLHFLKLFLVIILGLLLMANNNQVMAIKKQEFISDNKNMNIKLLELSIQQKQLEEEIYYFRNNKNPNLNLADAKEILKLEEKKFKLKEKKSEIYKNISQKTKKVTFNLKPFIKIIETK</sequence>
<dbReference type="RefSeq" id="WP_249175831.1">
    <property type="nucleotide sequence ID" value="NZ_JACRYS020000004.1"/>
</dbReference>
<evidence type="ECO:0000313" key="3">
    <source>
        <dbReference type="EMBL" id="UQV27436.1"/>
    </source>
</evidence>
<dbReference type="AlphaFoldDB" id="A0AAX3B9X3"/>
<evidence type="ECO:0000256" key="1">
    <source>
        <dbReference type="SAM" id="Coils"/>
    </source>
</evidence>
<name>A0AAX3B9X3_9MOLU</name>
<keyword evidence="4" id="KW-1185">Reference proteome</keyword>
<evidence type="ECO:0000313" key="4">
    <source>
        <dbReference type="Proteomes" id="UP000769022"/>
    </source>
</evidence>
<feature type="coiled-coil region" evidence="1">
    <location>
        <begin position="42"/>
        <end position="96"/>
    </location>
</feature>
<protein>
    <submittedName>
        <fullName evidence="3">SVM family protein</fullName>
    </submittedName>
</protein>
<dbReference type="Proteomes" id="UP000769022">
    <property type="component" value="Chromosome"/>
</dbReference>
<organism evidence="3 4">
    <name type="scientific">Candidatus Phytoplasma asiaticum</name>
    <dbReference type="NCBI Taxonomy" id="2763338"/>
    <lineage>
        <taxon>Bacteria</taxon>
        <taxon>Bacillati</taxon>
        <taxon>Mycoplasmatota</taxon>
        <taxon>Mollicutes</taxon>
        <taxon>Acholeplasmatales</taxon>
        <taxon>Acholeplasmataceae</taxon>
        <taxon>Candidatus Phytoplasma</taxon>
        <taxon>16SrII (Peanut WB group)</taxon>
    </lineage>
</organism>
<keyword evidence="1" id="KW-0175">Coiled coil</keyword>
<gene>
    <name evidence="3" type="ORF">H7686_0001285</name>
</gene>
<dbReference type="Pfam" id="PF12113">
    <property type="entry name" value="SVM_signal"/>
    <property type="match status" value="1"/>
</dbReference>